<dbReference type="STRING" id="105231.A0A1Y1IJM3"/>
<dbReference type="Gene3D" id="1.25.40.20">
    <property type="entry name" value="Ankyrin repeat-containing domain"/>
    <property type="match status" value="1"/>
</dbReference>
<proteinExistence type="predicted"/>
<name>A0A1Y1IJM3_KLENI</name>
<protein>
    <submittedName>
        <fullName evidence="4">Uncharacterized protein</fullName>
    </submittedName>
</protein>
<dbReference type="AlphaFoldDB" id="A0A1Y1IJM3"/>
<dbReference type="Pfam" id="PF12796">
    <property type="entry name" value="Ank_2"/>
    <property type="match status" value="1"/>
</dbReference>
<evidence type="ECO:0000313" key="5">
    <source>
        <dbReference type="Proteomes" id="UP000054558"/>
    </source>
</evidence>
<dbReference type="EMBL" id="DF237368">
    <property type="protein sequence ID" value="GAQ88338.1"/>
    <property type="molecule type" value="Genomic_DNA"/>
</dbReference>
<gene>
    <name evidence="4" type="ORF">KFL_004190090</name>
</gene>
<dbReference type="PROSITE" id="PS50088">
    <property type="entry name" value="ANK_REPEAT"/>
    <property type="match status" value="2"/>
</dbReference>
<dbReference type="InterPro" id="IPR036770">
    <property type="entry name" value="Ankyrin_rpt-contain_sf"/>
</dbReference>
<keyword evidence="5" id="KW-1185">Reference proteome</keyword>
<keyword evidence="1" id="KW-0677">Repeat</keyword>
<dbReference type="InterPro" id="IPR002110">
    <property type="entry name" value="Ankyrin_rpt"/>
</dbReference>
<dbReference type="Pfam" id="PF00023">
    <property type="entry name" value="Ank"/>
    <property type="match status" value="1"/>
</dbReference>
<dbReference type="PROSITE" id="PS50297">
    <property type="entry name" value="ANK_REP_REGION"/>
    <property type="match status" value="2"/>
</dbReference>
<dbReference type="OrthoDB" id="539213at2759"/>
<accession>A0A1Y1IJM3</accession>
<evidence type="ECO:0000256" key="2">
    <source>
        <dbReference type="ARBA" id="ARBA00023043"/>
    </source>
</evidence>
<evidence type="ECO:0000256" key="3">
    <source>
        <dbReference type="PROSITE-ProRule" id="PRU00023"/>
    </source>
</evidence>
<dbReference type="Proteomes" id="UP000054558">
    <property type="component" value="Unassembled WGS sequence"/>
</dbReference>
<evidence type="ECO:0000313" key="4">
    <source>
        <dbReference type="EMBL" id="GAQ88338.1"/>
    </source>
</evidence>
<dbReference type="SMART" id="SM00248">
    <property type="entry name" value="ANK"/>
    <property type="match status" value="3"/>
</dbReference>
<dbReference type="PANTHER" id="PTHR24171:SF9">
    <property type="entry name" value="ANKYRIN REPEAT DOMAIN-CONTAINING PROTEIN 39"/>
    <property type="match status" value="1"/>
</dbReference>
<dbReference type="PANTHER" id="PTHR24171">
    <property type="entry name" value="ANKYRIN REPEAT DOMAIN-CONTAINING PROTEIN 39-RELATED"/>
    <property type="match status" value="1"/>
</dbReference>
<sequence>MSAHAATAACRCISHAFFVSPSCNAGSHRWSTNCQLSVRRSQHCPRWRQLNVTPASVGSWQGSLQLSEIRRGENRGPLRLREGKCVLVRGSVDVRGAADAPVDIASDQFREAAKSGDLRLCKELLASGGIDVNQPNPDKGGWTALQLSVFYQHPEVAEFLLDNGAEIDGRNASGNTALQFACIKSDVRLANLLIDRGADVFAMSNDKGTAIDYAEEWGGEEIVNFIHLKATQQSQEGAS</sequence>
<evidence type="ECO:0000256" key="1">
    <source>
        <dbReference type="ARBA" id="ARBA00022737"/>
    </source>
</evidence>
<feature type="repeat" description="ANK" evidence="3">
    <location>
        <begin position="173"/>
        <end position="205"/>
    </location>
</feature>
<keyword evidence="2 3" id="KW-0040">ANK repeat</keyword>
<dbReference type="SUPFAM" id="SSF48403">
    <property type="entry name" value="Ankyrin repeat"/>
    <property type="match status" value="1"/>
</dbReference>
<feature type="repeat" description="ANK" evidence="3">
    <location>
        <begin position="140"/>
        <end position="172"/>
    </location>
</feature>
<organism evidence="4 5">
    <name type="scientific">Klebsormidium nitens</name>
    <name type="common">Green alga</name>
    <name type="synonym">Ulothrix nitens</name>
    <dbReference type="NCBI Taxonomy" id="105231"/>
    <lineage>
        <taxon>Eukaryota</taxon>
        <taxon>Viridiplantae</taxon>
        <taxon>Streptophyta</taxon>
        <taxon>Klebsormidiophyceae</taxon>
        <taxon>Klebsormidiales</taxon>
        <taxon>Klebsormidiaceae</taxon>
        <taxon>Klebsormidium</taxon>
    </lineage>
</organism>
<reference evidence="4 5" key="1">
    <citation type="journal article" date="2014" name="Nat. Commun.">
        <title>Klebsormidium flaccidum genome reveals primary factors for plant terrestrial adaptation.</title>
        <authorList>
            <person name="Hori K."/>
            <person name="Maruyama F."/>
            <person name="Fujisawa T."/>
            <person name="Togashi T."/>
            <person name="Yamamoto N."/>
            <person name="Seo M."/>
            <person name="Sato S."/>
            <person name="Yamada T."/>
            <person name="Mori H."/>
            <person name="Tajima N."/>
            <person name="Moriyama T."/>
            <person name="Ikeuchi M."/>
            <person name="Watanabe M."/>
            <person name="Wada H."/>
            <person name="Kobayashi K."/>
            <person name="Saito M."/>
            <person name="Masuda T."/>
            <person name="Sasaki-Sekimoto Y."/>
            <person name="Mashiguchi K."/>
            <person name="Awai K."/>
            <person name="Shimojima M."/>
            <person name="Masuda S."/>
            <person name="Iwai M."/>
            <person name="Nobusawa T."/>
            <person name="Narise T."/>
            <person name="Kondo S."/>
            <person name="Saito H."/>
            <person name="Sato R."/>
            <person name="Murakawa M."/>
            <person name="Ihara Y."/>
            <person name="Oshima-Yamada Y."/>
            <person name="Ohtaka K."/>
            <person name="Satoh M."/>
            <person name="Sonobe K."/>
            <person name="Ishii M."/>
            <person name="Ohtani R."/>
            <person name="Kanamori-Sato M."/>
            <person name="Honoki R."/>
            <person name="Miyazaki D."/>
            <person name="Mochizuki H."/>
            <person name="Umetsu J."/>
            <person name="Higashi K."/>
            <person name="Shibata D."/>
            <person name="Kamiya Y."/>
            <person name="Sato N."/>
            <person name="Nakamura Y."/>
            <person name="Tabata S."/>
            <person name="Ida S."/>
            <person name="Kurokawa K."/>
            <person name="Ohta H."/>
        </authorList>
    </citation>
    <scope>NUCLEOTIDE SEQUENCE [LARGE SCALE GENOMIC DNA]</scope>
    <source>
        <strain evidence="4 5">NIES-2285</strain>
    </source>
</reference>